<evidence type="ECO:0000313" key="7">
    <source>
        <dbReference type="EMBL" id="NMN95658.1"/>
    </source>
</evidence>
<keyword evidence="3 7" id="KW-0808">Transferase</keyword>
<evidence type="ECO:0000256" key="3">
    <source>
        <dbReference type="ARBA" id="ARBA00022679"/>
    </source>
</evidence>
<dbReference type="Gene3D" id="3.40.640.10">
    <property type="entry name" value="Type I PLP-dependent aspartate aminotransferase-like (Major domain)"/>
    <property type="match status" value="1"/>
</dbReference>
<proteinExistence type="inferred from homology"/>
<dbReference type="Gene3D" id="3.90.1150.10">
    <property type="entry name" value="Aspartate Aminotransferase, domain 1"/>
    <property type="match status" value="1"/>
</dbReference>
<evidence type="ECO:0000256" key="1">
    <source>
        <dbReference type="ARBA" id="ARBA00001933"/>
    </source>
</evidence>
<dbReference type="GO" id="GO:0008483">
    <property type="term" value="F:transaminase activity"/>
    <property type="evidence" value="ECO:0007669"/>
    <property type="project" value="UniProtKB-KW"/>
</dbReference>
<dbReference type="RefSeq" id="WP_169586727.1">
    <property type="nucleotide sequence ID" value="NZ_VCQU01000003.1"/>
</dbReference>
<dbReference type="InterPro" id="IPR015424">
    <property type="entry name" value="PyrdxlP-dep_Trfase"/>
</dbReference>
<evidence type="ECO:0000256" key="5">
    <source>
        <dbReference type="RuleBase" id="RU003693"/>
    </source>
</evidence>
<dbReference type="InterPro" id="IPR004839">
    <property type="entry name" value="Aminotransferase_I/II_large"/>
</dbReference>
<comment type="similarity">
    <text evidence="5">Belongs to the class-II pyridoxal-phosphate-dependent aminotransferase family.</text>
</comment>
<name>A0A848KDK2_9NOCA</name>
<keyword evidence="4 5" id="KW-0663">Pyridoxal phosphate</keyword>
<keyword evidence="8" id="KW-1185">Reference proteome</keyword>
<dbReference type="PANTHER" id="PTHR43643">
    <property type="entry name" value="HISTIDINOL-PHOSPHATE AMINOTRANSFERASE 2"/>
    <property type="match status" value="1"/>
</dbReference>
<dbReference type="InterPro" id="IPR050106">
    <property type="entry name" value="HistidinolP_aminotransfase"/>
</dbReference>
<gene>
    <name evidence="7" type="ORF">FGL95_11495</name>
</gene>
<dbReference type="InterPro" id="IPR001917">
    <property type="entry name" value="Aminotrans_II_pyridoxalP_BS"/>
</dbReference>
<feature type="domain" description="Aminotransferase class I/classII large" evidence="6">
    <location>
        <begin position="25"/>
        <end position="338"/>
    </location>
</feature>
<dbReference type="Proteomes" id="UP000535543">
    <property type="component" value="Unassembled WGS sequence"/>
</dbReference>
<dbReference type="InterPro" id="IPR015422">
    <property type="entry name" value="PyrdxlP-dep_Trfase_small"/>
</dbReference>
<reference evidence="7 8" key="1">
    <citation type="submission" date="2019-05" db="EMBL/GenBank/DDBJ databases">
        <authorList>
            <person name="Lee S.D."/>
        </authorList>
    </citation>
    <scope>NUCLEOTIDE SEQUENCE [LARGE SCALE GENOMIC DNA]</scope>
    <source>
        <strain evidence="7 8">YC2-7</strain>
    </source>
</reference>
<comment type="caution">
    <text evidence="7">The sequence shown here is derived from an EMBL/GenBank/DDBJ whole genome shotgun (WGS) entry which is preliminary data.</text>
</comment>
<evidence type="ECO:0000259" key="6">
    <source>
        <dbReference type="Pfam" id="PF00155"/>
    </source>
</evidence>
<sequence>MTIETIDATVPFPDRRVVTEQPHFELGLSENPFSPLPSVLTALNSVMAHANKYPEFMPDRLPRVIANRIGVDPEQVVVGSGATGVAMQIMQAVMRPGDRIAFTLPNFDGYPIMASIVGVQPTTVPLDTAGRQDLRRLAGVIDRRTSVVVVCRPHNPTGTLLTEDELRRFLAAVPRRVVVVLDEAYVEFVNAANSIDAVELTRKFPNLVVLRTFSKAYGLAGLRIGYAFAAHELAERIRKWQLPFGVNATAVPAVIASYAAENELQARVKRITAEREYLRDALIRRRIRVPRSFANFLYVQGAGVADTLSRAGIIAKPYPDGSARIAAGDPAASRAVLEALAGR</sequence>
<dbReference type="PROSITE" id="PS00599">
    <property type="entry name" value="AA_TRANSFER_CLASS_2"/>
    <property type="match status" value="1"/>
</dbReference>
<dbReference type="SUPFAM" id="SSF53383">
    <property type="entry name" value="PLP-dependent transferases"/>
    <property type="match status" value="1"/>
</dbReference>
<accession>A0A848KDK2</accession>
<dbReference type="InterPro" id="IPR015421">
    <property type="entry name" value="PyrdxlP-dep_Trfase_major"/>
</dbReference>
<evidence type="ECO:0000256" key="2">
    <source>
        <dbReference type="ARBA" id="ARBA00022576"/>
    </source>
</evidence>
<dbReference type="GO" id="GO:0030170">
    <property type="term" value="F:pyridoxal phosphate binding"/>
    <property type="evidence" value="ECO:0007669"/>
    <property type="project" value="InterPro"/>
</dbReference>
<protein>
    <submittedName>
        <fullName evidence="7">Aminotransferase class I/II-fold pyridoxal phosphate-dependent enzyme</fullName>
    </submittedName>
</protein>
<reference evidence="7 8" key="2">
    <citation type="submission" date="2020-06" db="EMBL/GenBank/DDBJ databases">
        <title>Antribacter stalactiti gen. nov., sp. nov., a new member of the family Nacardiaceae isolated from a cave.</title>
        <authorList>
            <person name="Kim I.S."/>
        </authorList>
    </citation>
    <scope>NUCLEOTIDE SEQUENCE [LARGE SCALE GENOMIC DNA]</scope>
    <source>
        <strain evidence="7 8">YC2-7</strain>
    </source>
</reference>
<dbReference type="PANTHER" id="PTHR43643:SF3">
    <property type="entry name" value="HISTIDINOL-PHOSPHATE AMINOTRANSFERASE"/>
    <property type="match status" value="1"/>
</dbReference>
<evidence type="ECO:0000313" key="8">
    <source>
        <dbReference type="Proteomes" id="UP000535543"/>
    </source>
</evidence>
<comment type="cofactor">
    <cofactor evidence="1 5">
        <name>pyridoxal 5'-phosphate</name>
        <dbReference type="ChEBI" id="CHEBI:597326"/>
    </cofactor>
</comment>
<evidence type="ECO:0000256" key="4">
    <source>
        <dbReference type="ARBA" id="ARBA00022898"/>
    </source>
</evidence>
<dbReference type="Pfam" id="PF00155">
    <property type="entry name" value="Aminotran_1_2"/>
    <property type="match status" value="1"/>
</dbReference>
<keyword evidence="2 7" id="KW-0032">Aminotransferase</keyword>
<dbReference type="AlphaFoldDB" id="A0A848KDK2"/>
<dbReference type="CDD" id="cd00609">
    <property type="entry name" value="AAT_like"/>
    <property type="match status" value="1"/>
</dbReference>
<organism evidence="7 8">
    <name type="scientific">Antrihabitans stalactiti</name>
    <dbReference type="NCBI Taxonomy" id="2584121"/>
    <lineage>
        <taxon>Bacteria</taxon>
        <taxon>Bacillati</taxon>
        <taxon>Actinomycetota</taxon>
        <taxon>Actinomycetes</taxon>
        <taxon>Mycobacteriales</taxon>
        <taxon>Nocardiaceae</taxon>
        <taxon>Antrihabitans</taxon>
    </lineage>
</organism>
<dbReference type="EMBL" id="VCQU01000003">
    <property type="protein sequence ID" value="NMN95658.1"/>
    <property type="molecule type" value="Genomic_DNA"/>
</dbReference>